<keyword evidence="3" id="KW-1185">Reference proteome</keyword>
<organism evidence="2 3">
    <name type="scientific">Nitrososphaera gargensis (strain Ga9.2)</name>
    <dbReference type="NCBI Taxonomy" id="1237085"/>
    <lineage>
        <taxon>Archaea</taxon>
        <taxon>Nitrososphaerota</taxon>
        <taxon>Nitrososphaeria</taxon>
        <taxon>Nitrososphaerales</taxon>
        <taxon>Nitrososphaeraceae</taxon>
        <taxon>Nitrososphaera</taxon>
    </lineage>
</organism>
<dbReference type="BioCyc" id="CNIT1237085:G1324-1567-MONOMER"/>
<reference evidence="2 3" key="1">
    <citation type="journal article" date="2012" name="Environ. Microbiol.">
        <title>The genome of the ammonia-oxidizing Candidatus Nitrososphaera gargensis: insights into metabolic versatility and environmental adaptations.</title>
        <authorList>
            <person name="Spang A."/>
            <person name="Poehlein A."/>
            <person name="Offre P."/>
            <person name="Zumbragel S."/>
            <person name="Haider S."/>
            <person name="Rychlik N."/>
            <person name="Nowka B."/>
            <person name="Schmeisser C."/>
            <person name="Lebedeva E.V."/>
            <person name="Rattei T."/>
            <person name="Bohm C."/>
            <person name="Schmid M."/>
            <person name="Galushko A."/>
            <person name="Hatzenpichler R."/>
            <person name="Weinmaier T."/>
            <person name="Daniel R."/>
            <person name="Schleper C."/>
            <person name="Spieck E."/>
            <person name="Streit W."/>
            <person name="Wagner M."/>
        </authorList>
    </citation>
    <scope>NUCLEOTIDE SEQUENCE [LARGE SCALE GENOMIC DNA]</scope>
    <source>
        <strain evidence="3">Ga9.2</strain>
    </source>
</reference>
<protein>
    <submittedName>
        <fullName evidence="2">Uncharacterized protein</fullName>
    </submittedName>
</protein>
<dbReference type="RefSeq" id="WP_015019039.1">
    <property type="nucleotide sequence ID" value="NC_018719.1"/>
</dbReference>
<dbReference type="KEGG" id="nga:Ngar_c15690"/>
<feature type="compositionally biased region" description="Low complexity" evidence="1">
    <location>
        <begin position="66"/>
        <end position="78"/>
    </location>
</feature>
<evidence type="ECO:0000313" key="2">
    <source>
        <dbReference type="EMBL" id="AFU58502.1"/>
    </source>
</evidence>
<dbReference type="STRING" id="1237085.Ngar_c15690"/>
<accession>K0IJP6</accession>
<dbReference type="EMBL" id="CP002408">
    <property type="protein sequence ID" value="AFU58502.1"/>
    <property type="molecule type" value="Genomic_DNA"/>
</dbReference>
<dbReference type="Proteomes" id="UP000008037">
    <property type="component" value="Chromosome"/>
</dbReference>
<evidence type="ECO:0000313" key="3">
    <source>
        <dbReference type="Proteomes" id="UP000008037"/>
    </source>
</evidence>
<feature type="region of interest" description="Disordered" evidence="1">
    <location>
        <begin position="58"/>
        <end position="78"/>
    </location>
</feature>
<gene>
    <name evidence="2" type="ordered locus">Ngar_c15690</name>
</gene>
<dbReference type="GeneID" id="13797828"/>
<dbReference type="AlphaFoldDB" id="K0IJP6"/>
<feature type="region of interest" description="Disordered" evidence="1">
    <location>
        <begin position="116"/>
        <end position="140"/>
    </location>
</feature>
<sequence length="255" mass="28371">MVAKSGRKPKPAKDVIIKMKQAGASTSEIIAKLGIKTKEGKDYVYHVITEARNKGLLKPETALENPASPAPSSSGSDGLIIEEAPVAEEAQEVSGMYAERKNEEMPRANLPIFQHPTPDLTGENARQDITPPQDSNLDNPDVSAPVDEGTEIDLSDITELPIEIEDKIFRRRGLEPLTEQEKENIRNHGNVMIAKRIHLKHPLGDVINYAKAIIKPVLTRVVGRKFTKDVEEQEKEESDAMKEYERLQAKKQEGH</sequence>
<evidence type="ECO:0000256" key="1">
    <source>
        <dbReference type="SAM" id="MobiDB-lite"/>
    </source>
</evidence>
<proteinExistence type="predicted"/>
<dbReference type="HOGENOM" id="CLU_1088269_0_0_2"/>
<name>K0IJP6_NITGG</name>
<dbReference type="InParanoid" id="K0IJP6"/>